<evidence type="ECO:0000256" key="3">
    <source>
        <dbReference type="PROSITE-ProRule" id="PRU00339"/>
    </source>
</evidence>
<reference evidence="6" key="1">
    <citation type="journal article" date="2006" name="Science">
        <title>Phytophthora genome sequences uncover evolutionary origins and mechanisms of pathogenesis.</title>
        <authorList>
            <person name="Tyler B.M."/>
            <person name="Tripathy S."/>
            <person name="Zhang X."/>
            <person name="Dehal P."/>
            <person name="Jiang R.H."/>
            <person name="Aerts A."/>
            <person name="Arredondo F.D."/>
            <person name="Baxter L."/>
            <person name="Bensasson D."/>
            <person name="Beynon J.L."/>
            <person name="Chapman J."/>
            <person name="Damasceno C.M."/>
            <person name="Dorrance A.E."/>
            <person name="Dou D."/>
            <person name="Dickerman A.W."/>
            <person name="Dubchak I.L."/>
            <person name="Garbelotto M."/>
            <person name="Gijzen M."/>
            <person name="Gordon S.G."/>
            <person name="Govers F."/>
            <person name="Grunwald N.J."/>
            <person name="Huang W."/>
            <person name="Ivors K.L."/>
            <person name="Jones R.W."/>
            <person name="Kamoun S."/>
            <person name="Krampis K."/>
            <person name="Lamour K.H."/>
            <person name="Lee M.K."/>
            <person name="McDonald W.H."/>
            <person name="Medina M."/>
            <person name="Meijer H.J."/>
            <person name="Nordberg E.K."/>
            <person name="Maclean D.J."/>
            <person name="Ospina-Giraldo M.D."/>
            <person name="Morris P.F."/>
            <person name="Phuntumart V."/>
            <person name="Putnam N.H."/>
            <person name="Rash S."/>
            <person name="Rose J.K."/>
            <person name="Sakihama Y."/>
            <person name="Salamov A.A."/>
            <person name="Savidor A."/>
            <person name="Scheuring C.F."/>
            <person name="Smith B.M."/>
            <person name="Sobral B.W."/>
            <person name="Terry A."/>
            <person name="Torto-Alalibo T.A."/>
            <person name="Win J."/>
            <person name="Xu Z."/>
            <person name="Zhang H."/>
            <person name="Grigoriev I.V."/>
            <person name="Rokhsar D.S."/>
            <person name="Boore J.L."/>
        </authorList>
    </citation>
    <scope>NUCLEOTIDE SEQUENCE [LARGE SCALE GENOMIC DNA]</scope>
    <source>
        <strain evidence="6">Pr102</strain>
    </source>
</reference>
<dbReference type="EnsemblProtists" id="Phyra80014">
    <property type="protein sequence ID" value="Phyra80014"/>
    <property type="gene ID" value="Phyra80014"/>
</dbReference>
<dbReference type="Proteomes" id="UP000005238">
    <property type="component" value="Unassembled WGS sequence"/>
</dbReference>
<protein>
    <submittedName>
        <fullName evidence="5">Uncharacterized protein</fullName>
    </submittedName>
</protein>
<dbReference type="SMART" id="SM00028">
    <property type="entry name" value="TPR"/>
    <property type="match status" value="2"/>
</dbReference>
<dbReference type="VEuPathDB" id="FungiDB:KRP23_13543"/>
<name>H3GSL9_PHYRM</name>
<evidence type="ECO:0000256" key="1">
    <source>
        <dbReference type="ARBA" id="ARBA00022737"/>
    </source>
</evidence>
<dbReference type="PROSITE" id="PS50005">
    <property type="entry name" value="TPR"/>
    <property type="match status" value="1"/>
</dbReference>
<dbReference type="AlphaFoldDB" id="H3GSL9"/>
<feature type="compositionally biased region" description="Polar residues" evidence="4">
    <location>
        <begin position="10"/>
        <end position="21"/>
    </location>
</feature>
<dbReference type="HOGENOM" id="CLU_1829184_0_0_1"/>
<evidence type="ECO:0000313" key="6">
    <source>
        <dbReference type="Proteomes" id="UP000005238"/>
    </source>
</evidence>
<accession>H3GSL9</accession>
<keyword evidence="1" id="KW-0677">Repeat</keyword>
<evidence type="ECO:0000256" key="4">
    <source>
        <dbReference type="SAM" id="MobiDB-lite"/>
    </source>
</evidence>
<dbReference type="Gene3D" id="1.25.40.10">
    <property type="entry name" value="Tetratricopeptide repeat domain"/>
    <property type="match status" value="1"/>
</dbReference>
<dbReference type="eggNOG" id="ENOG502S9B7">
    <property type="taxonomic scope" value="Eukaryota"/>
</dbReference>
<proteinExistence type="predicted"/>
<dbReference type="SUPFAM" id="SSF48452">
    <property type="entry name" value="TPR-like"/>
    <property type="match status" value="1"/>
</dbReference>
<dbReference type="InterPro" id="IPR013105">
    <property type="entry name" value="TPR_2"/>
</dbReference>
<dbReference type="Pfam" id="PF07719">
    <property type="entry name" value="TPR_2"/>
    <property type="match status" value="1"/>
</dbReference>
<keyword evidence="6" id="KW-1185">Reference proteome</keyword>
<evidence type="ECO:0000256" key="2">
    <source>
        <dbReference type="ARBA" id="ARBA00022803"/>
    </source>
</evidence>
<dbReference type="VEuPathDB" id="FungiDB:KRP22_12528"/>
<keyword evidence="2 3" id="KW-0802">TPR repeat</keyword>
<sequence length="141" mass="15747">MSPLGRKSSPLKQESTTNTSEVGPEYTAEDTQTLKEPLDPEALKQIQTLYAEGLQHHKENHLGLAIECYEKALVVPGGQDFASLHVNLGSALMAQNKFSEALEQFELAKRIQPDNIKAMYNNSLALLHLDRLQEAQRLQMC</sequence>
<dbReference type="InterPro" id="IPR019734">
    <property type="entry name" value="TPR_rpt"/>
</dbReference>
<organism evidence="5 6">
    <name type="scientific">Phytophthora ramorum</name>
    <name type="common">Sudden oak death agent</name>
    <dbReference type="NCBI Taxonomy" id="164328"/>
    <lineage>
        <taxon>Eukaryota</taxon>
        <taxon>Sar</taxon>
        <taxon>Stramenopiles</taxon>
        <taxon>Oomycota</taxon>
        <taxon>Peronosporomycetes</taxon>
        <taxon>Peronosporales</taxon>
        <taxon>Peronosporaceae</taxon>
        <taxon>Phytophthora</taxon>
    </lineage>
</organism>
<dbReference type="STRING" id="164328.H3GSL9"/>
<reference evidence="5" key="2">
    <citation type="submission" date="2015-06" db="UniProtKB">
        <authorList>
            <consortium name="EnsemblProtists"/>
        </authorList>
    </citation>
    <scope>IDENTIFICATION</scope>
    <source>
        <strain evidence="5">Pr102</strain>
    </source>
</reference>
<dbReference type="InterPro" id="IPR011990">
    <property type="entry name" value="TPR-like_helical_dom_sf"/>
</dbReference>
<feature type="repeat" description="TPR" evidence="3">
    <location>
        <begin position="82"/>
        <end position="115"/>
    </location>
</feature>
<dbReference type="EMBL" id="DS566042">
    <property type="status" value="NOT_ANNOTATED_CDS"/>
    <property type="molecule type" value="Genomic_DNA"/>
</dbReference>
<dbReference type="InParanoid" id="H3GSL9"/>
<feature type="region of interest" description="Disordered" evidence="4">
    <location>
        <begin position="1"/>
        <end position="38"/>
    </location>
</feature>
<evidence type="ECO:0000313" key="5">
    <source>
        <dbReference type="EnsemblProtists" id="Phyra80014"/>
    </source>
</evidence>